<dbReference type="GO" id="GO:0031902">
    <property type="term" value="C:late endosome membrane"/>
    <property type="evidence" value="ECO:0007669"/>
    <property type="project" value="UniProtKB-SubCell"/>
</dbReference>
<dbReference type="InterPro" id="IPR001736">
    <property type="entry name" value="PLipase_D/transphosphatidylase"/>
</dbReference>
<dbReference type="GO" id="GO:0043202">
    <property type="term" value="C:lysosomal lumen"/>
    <property type="evidence" value="ECO:0007669"/>
    <property type="project" value="UniProtKB-SubCell"/>
</dbReference>
<keyword evidence="4" id="KW-0677">Repeat</keyword>
<feature type="domain" description="PLD phosphodiesterase" evidence="13">
    <location>
        <begin position="112"/>
        <end position="139"/>
    </location>
</feature>
<dbReference type="SMART" id="SM00155">
    <property type="entry name" value="PLDc"/>
    <property type="match status" value="2"/>
</dbReference>
<feature type="non-terminal residue" evidence="14">
    <location>
        <position position="1"/>
    </location>
</feature>
<dbReference type="OrthoDB" id="1923775at2759"/>
<evidence type="ECO:0000313" key="14">
    <source>
        <dbReference type="EMBL" id="NWS78941.1"/>
    </source>
</evidence>
<dbReference type="Pfam" id="PF13918">
    <property type="entry name" value="PLDc_3"/>
    <property type="match status" value="1"/>
</dbReference>
<dbReference type="SUPFAM" id="SSF56024">
    <property type="entry name" value="Phospholipase D/nuclease"/>
    <property type="match status" value="2"/>
</dbReference>
<dbReference type="PANTHER" id="PTHR10185:SF16">
    <property type="entry name" value="5'-3' EXONUCLEASE PLD3"/>
    <property type="match status" value="1"/>
</dbReference>
<gene>
    <name evidence="14" type="primary">Pld3</name>
    <name evidence="14" type="ORF">CROSUL_R13080</name>
</gene>
<accession>A0A7K5IBD4</accession>
<evidence type="ECO:0000256" key="6">
    <source>
        <dbReference type="ARBA" id="ARBA00022839"/>
    </source>
</evidence>
<reference evidence="14 15" key="1">
    <citation type="submission" date="2019-09" db="EMBL/GenBank/DDBJ databases">
        <title>Bird 10,000 Genomes (B10K) Project - Family phase.</title>
        <authorList>
            <person name="Zhang G."/>
        </authorList>
    </citation>
    <scope>NUCLEOTIDE SEQUENCE [LARGE SCALE GENOMIC DNA]</scope>
    <source>
        <strain evidence="14">B10K-DU-003-44</strain>
        <tissue evidence="14">Muscle</tissue>
    </source>
</reference>
<evidence type="ECO:0000256" key="8">
    <source>
        <dbReference type="ARBA" id="ARBA00037797"/>
    </source>
</evidence>
<keyword evidence="3" id="KW-0540">Nuclease</keyword>
<proteinExistence type="inferred from homology"/>
<dbReference type="InterPro" id="IPR032803">
    <property type="entry name" value="PLDc_3"/>
</dbReference>
<dbReference type="EC" id="3.1.16.1" evidence="10"/>
<sequence length="405" mass="44374">LVESIPEGMALGDPSVPNPSTFSTWRNLLGAATRSLDIASFYWTLTNEDTRTHEASAAQGEQILNDLLQLPRRGVAVRVAVSHPSAKTPLDDLQALEQSGAAVRTVDLPRLTGGVLHTKFWLVDGTHLYIGSANMDWRSLTQVKELGTAVYNCSCLAKDLGKIFEAYWALGVPGASIPAPWPANYSTTFNMETPLELKLNDTDAAVYFSSSPPALCATGRTQDLSALLGIIDAAEDFVSIAVMSYLPTTEFSHPQRFWPAIDNRLRKAVFERRVKVRLLVGCWHHSQATMFPFLKSLAAVADNRTRYSVEVRLFLVPASAAQARIPYARVNHNKYMVTEKAAYVGTSNWSGDYFVRTAGSALVVTQPTGGTGAAVTVREQLAAVFERDWSSQFSADIGDAERWRS</sequence>
<comment type="caution">
    <text evidence="14">The sequence shown here is derived from an EMBL/GenBank/DDBJ whole genome shotgun (WGS) entry which is preliminary data.</text>
</comment>
<evidence type="ECO:0000313" key="15">
    <source>
        <dbReference type="Proteomes" id="UP000549499"/>
    </source>
</evidence>
<evidence type="ECO:0000256" key="1">
    <source>
        <dbReference type="ARBA" id="ARBA00004227"/>
    </source>
</evidence>
<dbReference type="InterPro" id="IPR050874">
    <property type="entry name" value="Diverse_PLD-related"/>
</dbReference>
<organism evidence="14 15">
    <name type="scientific">Crotophaga sulcirostris</name>
    <name type="common">Groove-billed ani</name>
    <dbReference type="NCBI Taxonomy" id="33598"/>
    <lineage>
        <taxon>Eukaryota</taxon>
        <taxon>Metazoa</taxon>
        <taxon>Chordata</taxon>
        <taxon>Craniata</taxon>
        <taxon>Vertebrata</taxon>
        <taxon>Euteleostomi</taxon>
        <taxon>Archelosauria</taxon>
        <taxon>Archosauria</taxon>
        <taxon>Dinosauria</taxon>
        <taxon>Saurischia</taxon>
        <taxon>Theropoda</taxon>
        <taxon>Coelurosauria</taxon>
        <taxon>Aves</taxon>
        <taxon>Neognathae</taxon>
        <taxon>Neoaves</taxon>
        <taxon>Otidimorphae</taxon>
        <taxon>Cuculiformes</taxon>
        <taxon>Crotophagidae</taxon>
        <taxon>Crotophaga</taxon>
    </lineage>
</organism>
<name>A0A7K5IBD4_CROSL</name>
<evidence type="ECO:0000256" key="4">
    <source>
        <dbReference type="ARBA" id="ARBA00022737"/>
    </source>
</evidence>
<feature type="domain" description="PLD phosphodiesterase" evidence="13">
    <location>
        <begin position="327"/>
        <end position="353"/>
    </location>
</feature>
<evidence type="ECO:0000256" key="2">
    <source>
        <dbReference type="ARBA" id="ARBA00008664"/>
    </source>
</evidence>
<protein>
    <recommendedName>
        <fullName evidence="11">5'-3' exonuclease PLD3</fullName>
        <ecNumber evidence="10">3.1.16.1</ecNumber>
    </recommendedName>
    <alternativeName>
        <fullName evidence="12">Phospholipase D3</fullName>
    </alternativeName>
</protein>
<evidence type="ECO:0000256" key="11">
    <source>
        <dbReference type="ARBA" id="ARBA00039647"/>
    </source>
</evidence>
<keyword evidence="6" id="KW-0269">Exonuclease</keyword>
<evidence type="ECO:0000256" key="5">
    <source>
        <dbReference type="ARBA" id="ARBA00022801"/>
    </source>
</evidence>
<evidence type="ECO:0000256" key="7">
    <source>
        <dbReference type="ARBA" id="ARBA00035759"/>
    </source>
</evidence>
<feature type="non-terminal residue" evidence="14">
    <location>
        <position position="405"/>
    </location>
</feature>
<dbReference type="Gene3D" id="3.30.870.10">
    <property type="entry name" value="Endonuclease Chain A"/>
    <property type="match status" value="2"/>
</dbReference>
<evidence type="ECO:0000256" key="12">
    <source>
        <dbReference type="ARBA" id="ARBA00041681"/>
    </source>
</evidence>
<keyword evidence="15" id="KW-1185">Reference proteome</keyword>
<dbReference type="PROSITE" id="PS50035">
    <property type="entry name" value="PLD"/>
    <property type="match status" value="2"/>
</dbReference>
<evidence type="ECO:0000259" key="13">
    <source>
        <dbReference type="PROSITE" id="PS50035"/>
    </source>
</evidence>
<comment type="similarity">
    <text evidence="2">Belongs to the phospholipase D family.</text>
</comment>
<keyword evidence="5" id="KW-0378">Hydrolase</keyword>
<evidence type="ECO:0000256" key="10">
    <source>
        <dbReference type="ARBA" id="ARBA00039059"/>
    </source>
</evidence>
<dbReference type="EMBL" id="VYZB01001856">
    <property type="protein sequence ID" value="NWS78941.1"/>
    <property type="molecule type" value="Genomic_DNA"/>
</dbReference>
<dbReference type="GO" id="GO:0031901">
    <property type="term" value="C:early endosome membrane"/>
    <property type="evidence" value="ECO:0007669"/>
    <property type="project" value="UniProtKB-SubCell"/>
</dbReference>
<comment type="catalytic activity">
    <reaction evidence="7">
        <text>Exonucleolytic cleavage in the 5'- to 3'-direction to yield nucleoside 3'-phosphates.</text>
        <dbReference type="EC" id="3.1.16.1"/>
    </reaction>
</comment>
<dbReference type="GO" id="GO:0004527">
    <property type="term" value="F:exonuclease activity"/>
    <property type="evidence" value="ECO:0007669"/>
    <property type="project" value="UniProtKB-KW"/>
</dbReference>
<dbReference type="PANTHER" id="PTHR10185">
    <property type="entry name" value="PHOSPHOLIPASE D - RELATED"/>
    <property type="match status" value="1"/>
</dbReference>
<evidence type="ECO:0000256" key="9">
    <source>
        <dbReference type="ARBA" id="ARBA00037858"/>
    </source>
</evidence>
<dbReference type="Proteomes" id="UP000549499">
    <property type="component" value="Unassembled WGS sequence"/>
</dbReference>
<dbReference type="AlphaFoldDB" id="A0A7K5IBD4"/>
<evidence type="ECO:0000256" key="3">
    <source>
        <dbReference type="ARBA" id="ARBA00022722"/>
    </source>
</evidence>
<comment type="subcellular location">
    <subcellularLocation>
        <location evidence="9">Early endosome membrane</location>
        <topology evidence="9">Single-pass type II membrane protein</topology>
    </subcellularLocation>
    <subcellularLocation>
        <location evidence="8">Late endosome membrane</location>
        <topology evidence="8">Single-pass type II membrane protein</topology>
    </subcellularLocation>
    <subcellularLocation>
        <location evidence="1">Lysosome lumen</location>
    </subcellularLocation>
</comment>